<accession>A0A1I4AW41</accession>
<gene>
    <name evidence="1" type="ORF">SAMN04487950_0131</name>
</gene>
<dbReference type="EMBL" id="FOTC01000001">
    <property type="protein sequence ID" value="SFK60410.1"/>
    <property type="molecule type" value="Genomic_DNA"/>
</dbReference>
<reference evidence="2" key="1">
    <citation type="submission" date="2016-10" db="EMBL/GenBank/DDBJ databases">
        <authorList>
            <person name="Varghese N."/>
            <person name="Submissions S."/>
        </authorList>
    </citation>
    <scope>NUCLEOTIDE SEQUENCE [LARGE SCALE GENOMIC DNA]</scope>
    <source>
        <strain evidence="2">CGMCC 1.7738</strain>
    </source>
</reference>
<protein>
    <submittedName>
        <fullName evidence="1">Uncharacterized protein</fullName>
    </submittedName>
</protein>
<organism evidence="1 2">
    <name type="scientific">Halogranum rubrum</name>
    <dbReference type="NCBI Taxonomy" id="553466"/>
    <lineage>
        <taxon>Archaea</taxon>
        <taxon>Methanobacteriati</taxon>
        <taxon>Methanobacteriota</taxon>
        <taxon>Stenosarchaea group</taxon>
        <taxon>Halobacteria</taxon>
        <taxon>Halobacteriales</taxon>
        <taxon>Haloferacaceae</taxon>
    </lineage>
</organism>
<dbReference type="STRING" id="553466.SAMN04487950_0131"/>
<evidence type="ECO:0000313" key="2">
    <source>
        <dbReference type="Proteomes" id="UP000199607"/>
    </source>
</evidence>
<evidence type="ECO:0000313" key="1">
    <source>
        <dbReference type="EMBL" id="SFK60410.1"/>
    </source>
</evidence>
<dbReference type="PROSITE" id="PS51257">
    <property type="entry name" value="PROKAR_LIPOPROTEIN"/>
    <property type="match status" value="1"/>
</dbReference>
<name>A0A1I4AW41_9EURY</name>
<dbReference type="InterPro" id="IPR006311">
    <property type="entry name" value="TAT_signal"/>
</dbReference>
<proteinExistence type="predicted"/>
<dbReference type="Proteomes" id="UP000199607">
    <property type="component" value="Unassembled WGS sequence"/>
</dbReference>
<dbReference type="AlphaFoldDB" id="A0A1I4AW41"/>
<dbReference type="PROSITE" id="PS51318">
    <property type="entry name" value="TAT"/>
    <property type="match status" value="1"/>
</dbReference>
<keyword evidence="2" id="KW-1185">Reference proteome</keyword>
<sequence length="142" mass="15385">MSLHSRRTVLKGVTASAIALAGCTGPAYAIPITVTNSTESELSTTLSFAEDELFDNYGKQWTLALDVGESRELEFGSGGRGDKQFHLEVDPVGREAVEWTMYRPIELAVDIGTGRVTVAITRYSDEETRETTASSLDGHLAD</sequence>
<dbReference type="RefSeq" id="WP_089864430.1">
    <property type="nucleotide sequence ID" value="NZ_FOTC01000001.1"/>
</dbReference>